<dbReference type="Proteomes" id="UP000015105">
    <property type="component" value="Chromosome 1D"/>
</dbReference>
<dbReference type="EnsemblPlants" id="AET1Gv20817100.1">
    <property type="protein sequence ID" value="AET1Gv20817100.1"/>
    <property type="gene ID" value="AET1Gv20817100"/>
</dbReference>
<dbReference type="Gramene" id="AET1Gv20817100.1">
    <property type="protein sequence ID" value="AET1Gv20817100.1"/>
    <property type="gene ID" value="AET1Gv20817100"/>
</dbReference>
<protein>
    <recommendedName>
        <fullName evidence="3">Reverse transcriptase domain-containing protein</fullName>
    </recommendedName>
</protein>
<proteinExistence type="predicted"/>
<accession>A0A452ZKS4</accession>
<sequence>HHWDICGDDVTRVVLSIVRGEQSPESINDTVLVLIPKVLNPTLLSQFRPISLCNVIYKIASKVVANRLKVVLPDIISE</sequence>
<organism evidence="1 2">
    <name type="scientific">Aegilops tauschii subsp. strangulata</name>
    <name type="common">Goatgrass</name>
    <dbReference type="NCBI Taxonomy" id="200361"/>
    <lineage>
        <taxon>Eukaryota</taxon>
        <taxon>Viridiplantae</taxon>
        <taxon>Streptophyta</taxon>
        <taxon>Embryophyta</taxon>
        <taxon>Tracheophyta</taxon>
        <taxon>Spermatophyta</taxon>
        <taxon>Magnoliopsida</taxon>
        <taxon>Liliopsida</taxon>
        <taxon>Poales</taxon>
        <taxon>Poaceae</taxon>
        <taxon>BOP clade</taxon>
        <taxon>Pooideae</taxon>
        <taxon>Triticodae</taxon>
        <taxon>Triticeae</taxon>
        <taxon>Triticinae</taxon>
        <taxon>Aegilops</taxon>
    </lineage>
</organism>
<reference evidence="1" key="3">
    <citation type="journal article" date="2017" name="Nature">
        <title>Genome sequence of the progenitor of the wheat D genome Aegilops tauschii.</title>
        <authorList>
            <person name="Luo M.C."/>
            <person name="Gu Y.Q."/>
            <person name="Puiu D."/>
            <person name="Wang H."/>
            <person name="Twardziok S.O."/>
            <person name="Deal K.R."/>
            <person name="Huo N."/>
            <person name="Zhu T."/>
            <person name="Wang L."/>
            <person name="Wang Y."/>
            <person name="McGuire P.E."/>
            <person name="Liu S."/>
            <person name="Long H."/>
            <person name="Ramasamy R.K."/>
            <person name="Rodriguez J.C."/>
            <person name="Van S.L."/>
            <person name="Yuan L."/>
            <person name="Wang Z."/>
            <person name="Xia Z."/>
            <person name="Xiao L."/>
            <person name="Anderson O.D."/>
            <person name="Ouyang S."/>
            <person name="Liang Y."/>
            <person name="Zimin A.V."/>
            <person name="Pertea G."/>
            <person name="Qi P."/>
            <person name="Bennetzen J.L."/>
            <person name="Dai X."/>
            <person name="Dawson M.W."/>
            <person name="Muller H.G."/>
            <person name="Kugler K."/>
            <person name="Rivarola-Duarte L."/>
            <person name="Spannagl M."/>
            <person name="Mayer K.F.X."/>
            <person name="Lu F.H."/>
            <person name="Bevan M.W."/>
            <person name="Leroy P."/>
            <person name="Li P."/>
            <person name="You F.M."/>
            <person name="Sun Q."/>
            <person name="Liu Z."/>
            <person name="Lyons E."/>
            <person name="Wicker T."/>
            <person name="Salzberg S.L."/>
            <person name="Devos K.M."/>
            <person name="Dvorak J."/>
        </authorList>
    </citation>
    <scope>NUCLEOTIDE SEQUENCE [LARGE SCALE GENOMIC DNA]</scope>
    <source>
        <strain evidence="1">cv. AL8/78</strain>
    </source>
</reference>
<keyword evidence="2" id="KW-1185">Reference proteome</keyword>
<reference evidence="2" key="2">
    <citation type="journal article" date="2017" name="Nat. Plants">
        <title>The Aegilops tauschii genome reveals multiple impacts of transposons.</title>
        <authorList>
            <person name="Zhao G."/>
            <person name="Zou C."/>
            <person name="Li K."/>
            <person name="Wang K."/>
            <person name="Li T."/>
            <person name="Gao L."/>
            <person name="Zhang X."/>
            <person name="Wang H."/>
            <person name="Yang Z."/>
            <person name="Liu X."/>
            <person name="Jiang W."/>
            <person name="Mao L."/>
            <person name="Kong X."/>
            <person name="Jiao Y."/>
            <person name="Jia J."/>
        </authorList>
    </citation>
    <scope>NUCLEOTIDE SEQUENCE [LARGE SCALE GENOMIC DNA]</scope>
    <source>
        <strain evidence="2">cv. AL8/78</strain>
    </source>
</reference>
<name>A0A452ZKS4_AEGTS</name>
<reference evidence="1" key="5">
    <citation type="journal article" date="2021" name="G3 (Bethesda)">
        <title>Aegilops tauschii genome assembly Aet v5.0 features greater sequence contiguity and improved annotation.</title>
        <authorList>
            <person name="Wang L."/>
            <person name="Zhu T."/>
            <person name="Rodriguez J.C."/>
            <person name="Deal K.R."/>
            <person name="Dubcovsky J."/>
            <person name="McGuire P.E."/>
            <person name="Lux T."/>
            <person name="Spannagl M."/>
            <person name="Mayer K.F.X."/>
            <person name="Baldrich P."/>
            <person name="Meyers B.C."/>
            <person name="Huo N."/>
            <person name="Gu Y.Q."/>
            <person name="Zhou H."/>
            <person name="Devos K.M."/>
            <person name="Bennetzen J.L."/>
            <person name="Unver T."/>
            <person name="Budak H."/>
            <person name="Gulick P.J."/>
            <person name="Galiba G."/>
            <person name="Kalapos B."/>
            <person name="Nelson D.R."/>
            <person name="Li P."/>
            <person name="You F.M."/>
            <person name="Luo M.C."/>
            <person name="Dvorak J."/>
        </authorList>
    </citation>
    <scope>NUCLEOTIDE SEQUENCE [LARGE SCALE GENOMIC DNA]</scope>
    <source>
        <strain evidence="1">cv. AL8/78</strain>
    </source>
</reference>
<dbReference type="STRING" id="200361.A0A452ZKS4"/>
<reference evidence="2" key="1">
    <citation type="journal article" date="2014" name="Science">
        <title>Ancient hybridizations among the ancestral genomes of bread wheat.</title>
        <authorList>
            <consortium name="International Wheat Genome Sequencing Consortium,"/>
            <person name="Marcussen T."/>
            <person name="Sandve S.R."/>
            <person name="Heier L."/>
            <person name="Spannagl M."/>
            <person name="Pfeifer M."/>
            <person name="Jakobsen K.S."/>
            <person name="Wulff B.B."/>
            <person name="Steuernagel B."/>
            <person name="Mayer K.F."/>
            <person name="Olsen O.A."/>
        </authorList>
    </citation>
    <scope>NUCLEOTIDE SEQUENCE [LARGE SCALE GENOMIC DNA]</scope>
    <source>
        <strain evidence="2">cv. AL8/78</strain>
    </source>
</reference>
<evidence type="ECO:0000313" key="1">
    <source>
        <dbReference type="EnsemblPlants" id="AET1Gv20817100.1"/>
    </source>
</evidence>
<reference evidence="1" key="4">
    <citation type="submission" date="2019-03" db="UniProtKB">
        <authorList>
            <consortium name="EnsemblPlants"/>
        </authorList>
    </citation>
    <scope>IDENTIFICATION</scope>
</reference>
<evidence type="ECO:0008006" key="3">
    <source>
        <dbReference type="Google" id="ProtNLM"/>
    </source>
</evidence>
<evidence type="ECO:0000313" key="2">
    <source>
        <dbReference type="Proteomes" id="UP000015105"/>
    </source>
</evidence>
<dbReference type="AlphaFoldDB" id="A0A452ZKS4"/>